<reference evidence="2" key="1">
    <citation type="journal article" date="2023" name="Nat. Commun.">
        <title>Diploid and tetraploid genomes of Acorus and the evolution of monocots.</title>
        <authorList>
            <person name="Ma L."/>
            <person name="Liu K.W."/>
            <person name="Li Z."/>
            <person name="Hsiao Y.Y."/>
            <person name="Qi Y."/>
            <person name="Fu T."/>
            <person name="Tang G.D."/>
            <person name="Zhang D."/>
            <person name="Sun W.H."/>
            <person name="Liu D.K."/>
            <person name="Li Y."/>
            <person name="Chen G.Z."/>
            <person name="Liu X.D."/>
            <person name="Liao X.Y."/>
            <person name="Jiang Y.T."/>
            <person name="Yu X."/>
            <person name="Hao Y."/>
            <person name="Huang J."/>
            <person name="Zhao X.W."/>
            <person name="Ke S."/>
            <person name="Chen Y.Y."/>
            <person name="Wu W.L."/>
            <person name="Hsu J.L."/>
            <person name="Lin Y.F."/>
            <person name="Huang M.D."/>
            <person name="Li C.Y."/>
            <person name="Huang L."/>
            <person name="Wang Z.W."/>
            <person name="Zhao X."/>
            <person name="Zhong W.Y."/>
            <person name="Peng D.H."/>
            <person name="Ahmad S."/>
            <person name="Lan S."/>
            <person name="Zhang J.S."/>
            <person name="Tsai W.C."/>
            <person name="Van de Peer Y."/>
            <person name="Liu Z.J."/>
        </authorList>
    </citation>
    <scope>NUCLEOTIDE SEQUENCE</scope>
    <source>
        <strain evidence="2">CP</strain>
    </source>
</reference>
<name>A0AAV9DWT2_ACOCL</name>
<gene>
    <name evidence="2" type="ORF">QJS10_CPB11g00785</name>
</gene>
<reference evidence="2" key="2">
    <citation type="submission" date="2023-06" db="EMBL/GenBank/DDBJ databases">
        <authorList>
            <person name="Ma L."/>
            <person name="Liu K.-W."/>
            <person name="Li Z."/>
            <person name="Hsiao Y.-Y."/>
            <person name="Qi Y."/>
            <person name="Fu T."/>
            <person name="Tang G."/>
            <person name="Zhang D."/>
            <person name="Sun W.-H."/>
            <person name="Liu D.-K."/>
            <person name="Li Y."/>
            <person name="Chen G.-Z."/>
            <person name="Liu X.-D."/>
            <person name="Liao X.-Y."/>
            <person name="Jiang Y.-T."/>
            <person name="Yu X."/>
            <person name="Hao Y."/>
            <person name="Huang J."/>
            <person name="Zhao X.-W."/>
            <person name="Ke S."/>
            <person name="Chen Y.-Y."/>
            <person name="Wu W.-L."/>
            <person name="Hsu J.-L."/>
            <person name="Lin Y.-F."/>
            <person name="Huang M.-D."/>
            <person name="Li C.-Y."/>
            <person name="Huang L."/>
            <person name="Wang Z.-W."/>
            <person name="Zhao X."/>
            <person name="Zhong W.-Y."/>
            <person name="Peng D.-H."/>
            <person name="Ahmad S."/>
            <person name="Lan S."/>
            <person name="Zhang J.-S."/>
            <person name="Tsai W.-C."/>
            <person name="Van De Peer Y."/>
            <person name="Liu Z.-J."/>
        </authorList>
    </citation>
    <scope>NUCLEOTIDE SEQUENCE</scope>
    <source>
        <strain evidence="2">CP</strain>
        <tissue evidence="2">Leaves</tissue>
    </source>
</reference>
<comment type="caution">
    <text evidence="2">The sequence shown here is derived from an EMBL/GenBank/DDBJ whole genome shotgun (WGS) entry which is preliminary data.</text>
</comment>
<dbReference type="InterPro" id="IPR007321">
    <property type="entry name" value="Transposase_28"/>
</dbReference>
<protein>
    <recommendedName>
        <fullName evidence="1">Transposase (putative) gypsy type domain-containing protein</fullName>
    </recommendedName>
</protein>
<dbReference type="Pfam" id="PF04195">
    <property type="entry name" value="Transposase_28"/>
    <property type="match status" value="1"/>
</dbReference>
<accession>A0AAV9DWT2</accession>
<feature type="domain" description="Transposase (putative) gypsy type" evidence="1">
    <location>
        <begin position="3"/>
        <end position="50"/>
    </location>
</feature>
<dbReference type="AlphaFoldDB" id="A0AAV9DWT2"/>
<evidence type="ECO:0000313" key="3">
    <source>
        <dbReference type="Proteomes" id="UP001180020"/>
    </source>
</evidence>
<dbReference type="EMBL" id="JAUJYO010000011">
    <property type="protein sequence ID" value="KAK1304953.1"/>
    <property type="molecule type" value="Genomic_DNA"/>
</dbReference>
<proteinExistence type="predicted"/>
<sequence length="89" mass="9266">MDGGLSLPLLHLVAEVLDFFGLHPILVVPNGYRILMCVVALEKKTGVELGLTEIRRITGSGSGSLDASGLGFIPSPLVLSPEPMVDAPG</sequence>
<keyword evidence="3" id="KW-1185">Reference proteome</keyword>
<dbReference type="Proteomes" id="UP001180020">
    <property type="component" value="Unassembled WGS sequence"/>
</dbReference>
<evidence type="ECO:0000313" key="2">
    <source>
        <dbReference type="EMBL" id="KAK1304953.1"/>
    </source>
</evidence>
<organism evidence="2 3">
    <name type="scientific">Acorus calamus</name>
    <name type="common">Sweet flag</name>
    <dbReference type="NCBI Taxonomy" id="4465"/>
    <lineage>
        <taxon>Eukaryota</taxon>
        <taxon>Viridiplantae</taxon>
        <taxon>Streptophyta</taxon>
        <taxon>Embryophyta</taxon>
        <taxon>Tracheophyta</taxon>
        <taxon>Spermatophyta</taxon>
        <taxon>Magnoliopsida</taxon>
        <taxon>Liliopsida</taxon>
        <taxon>Acoraceae</taxon>
        <taxon>Acorus</taxon>
    </lineage>
</organism>
<evidence type="ECO:0000259" key="1">
    <source>
        <dbReference type="Pfam" id="PF04195"/>
    </source>
</evidence>